<keyword evidence="1" id="KW-1133">Transmembrane helix</keyword>
<dbReference type="OMA" id="QRYQWGF"/>
<dbReference type="OrthoDB" id="3903561at2759"/>
<keyword evidence="1" id="KW-0812">Transmembrane</keyword>
<dbReference type="HOGENOM" id="CLU_024133_0_0_1"/>
<feature type="transmembrane region" description="Helical" evidence="1">
    <location>
        <begin position="521"/>
        <end position="539"/>
    </location>
</feature>
<protein>
    <submittedName>
        <fullName evidence="2">Uncharacterized protein</fullName>
    </submittedName>
</protein>
<feature type="transmembrane region" description="Helical" evidence="1">
    <location>
        <begin position="59"/>
        <end position="84"/>
    </location>
</feature>
<feature type="transmembrane region" description="Helical" evidence="1">
    <location>
        <begin position="498"/>
        <end position="515"/>
    </location>
</feature>
<evidence type="ECO:0000256" key="1">
    <source>
        <dbReference type="SAM" id="Phobius"/>
    </source>
</evidence>
<dbReference type="eggNOG" id="ENOG502SQFB">
    <property type="taxonomic scope" value="Eukaryota"/>
</dbReference>
<keyword evidence="1" id="KW-0472">Membrane</keyword>
<accession>A0A066X108</accession>
<dbReference type="Proteomes" id="UP000027238">
    <property type="component" value="Unassembled WGS sequence"/>
</dbReference>
<feature type="transmembrane region" description="Helical" evidence="1">
    <location>
        <begin position="546"/>
        <end position="566"/>
    </location>
</feature>
<name>A0A066X108_COLSU</name>
<dbReference type="AlphaFoldDB" id="A0A066X108"/>
<dbReference type="STRING" id="1173701.A0A066X108"/>
<dbReference type="EMBL" id="JMSE01001419">
    <property type="protein sequence ID" value="KDN61369.1"/>
    <property type="molecule type" value="Genomic_DNA"/>
</dbReference>
<evidence type="ECO:0000313" key="3">
    <source>
        <dbReference type="Proteomes" id="UP000027238"/>
    </source>
</evidence>
<evidence type="ECO:0000313" key="2">
    <source>
        <dbReference type="EMBL" id="KDN61369.1"/>
    </source>
</evidence>
<keyword evidence="3" id="KW-1185">Reference proteome</keyword>
<sequence length="580" mass="66358">MEPETPSTRPFAPLLVQEEPPPRKNLNVRFKLMKLQQRVWDRRQWRKAATAALKDVRAIHWFATLISIFVLGWLAALAYVLYYLDIASRRDESEACQPDGSFDVFRNSHGLWAISGFFQITLAWGRFSFADAKAIDVAWDVVFGRGGQTLLATISWRVFADYTTVSMQARPVTYQTFQTIFLQDQPGIYSTFYLARDFVRSRGLQSRVMMTIMVFVATFLLLFPTLGSAMTGYSANNDAYVKGYDGTLIPFDDFRVSGYIIHDAQRINMTNEVVLTYPDLHDPTSAIFGGSYKYGFYGLKNEESTWMGRPLPAPVLNISASWLLPSELIYGWNWTDPRTGQQPFRDRYRATYAFGNETYSIDYLKANGSCQPMSDPDLSVDSARESYEWGFSYLQLFIMIVLLIVWTLCLGYMCVKARLTMRMRQTYDVPKEYKGVLELSNAIRKQLQESDPDDLSHDQLHKEVKKRLGGGRIELERADPPETYGLWRGAWAYCKDEKWWVVAILGMLGPCAALASSCNSFGWWMLVPLLSTTLAMLVGRSTESRFVLLLAGASLGTIIFLAVWYGHRDPDRPRYSSYYY</sequence>
<feature type="transmembrane region" description="Helical" evidence="1">
    <location>
        <begin position="393"/>
        <end position="415"/>
    </location>
</feature>
<feature type="transmembrane region" description="Helical" evidence="1">
    <location>
        <begin position="208"/>
        <end position="227"/>
    </location>
</feature>
<reference evidence="3" key="1">
    <citation type="journal article" date="2014" name="Genome Announc.">
        <title>Draft genome sequence of Colletotrichum sublineola, a destructive pathogen of cultivated sorghum.</title>
        <authorList>
            <person name="Baroncelli R."/>
            <person name="Sanz-Martin J.M."/>
            <person name="Rech G.E."/>
            <person name="Sukno S.A."/>
            <person name="Thon M.R."/>
        </authorList>
    </citation>
    <scope>NUCLEOTIDE SEQUENCE [LARGE SCALE GENOMIC DNA]</scope>
    <source>
        <strain evidence="3">TX430BB</strain>
    </source>
</reference>
<organism evidence="2 3">
    <name type="scientific">Colletotrichum sublineola</name>
    <name type="common">Sorghum anthracnose fungus</name>
    <dbReference type="NCBI Taxonomy" id="1173701"/>
    <lineage>
        <taxon>Eukaryota</taxon>
        <taxon>Fungi</taxon>
        <taxon>Dikarya</taxon>
        <taxon>Ascomycota</taxon>
        <taxon>Pezizomycotina</taxon>
        <taxon>Sordariomycetes</taxon>
        <taxon>Hypocreomycetidae</taxon>
        <taxon>Glomerellales</taxon>
        <taxon>Glomerellaceae</taxon>
        <taxon>Colletotrichum</taxon>
        <taxon>Colletotrichum graminicola species complex</taxon>
    </lineage>
</organism>
<proteinExistence type="predicted"/>
<comment type="caution">
    <text evidence="2">The sequence shown here is derived from an EMBL/GenBank/DDBJ whole genome shotgun (WGS) entry which is preliminary data.</text>
</comment>
<gene>
    <name evidence="2" type="ORF">CSUB01_09658</name>
</gene>